<sequence>KYKDLKDFVNYVEAIDNQLKIKKKNLWMLNSKEDLMNELNIHLKSDEQNNSENNKKVGVEKKKKKNCLILYKSISQNNKDM</sequence>
<reference evidence="2" key="2">
    <citation type="submission" date="2006-09" db="EMBL/GenBank/DDBJ databases">
        <title>The genome sequence of Plasmodium falciparum Dd2.</title>
        <authorList>
            <consortium name="The Broad Institute Genome Sequencing Platform"/>
            <person name="Birren B."/>
            <person name="Lander E."/>
            <person name="Galagan J."/>
            <person name="Nusbaum C."/>
            <person name="Devon K."/>
            <person name="Henn M."/>
            <person name="Jaffe D."/>
            <person name="Butler J."/>
            <person name="Alvarez P."/>
            <person name="Gnerre S."/>
            <person name="Grabherr M."/>
            <person name="Kleber M."/>
            <person name="Mauceli E."/>
            <person name="Brockman W."/>
            <person name="MacCallum I.A."/>
            <person name="Rounsley S."/>
            <person name="Young S."/>
            <person name="LaButti K."/>
            <person name="Pushparaj V."/>
            <person name="DeCaprio D."/>
            <person name="Crawford M."/>
            <person name="Koehrsen M."/>
            <person name="Engels R."/>
            <person name="Montgomery P."/>
            <person name="Pearson M."/>
            <person name="Howarth C."/>
            <person name="Larson L."/>
            <person name="Luoma S."/>
            <person name="White J."/>
            <person name="Kodira C."/>
            <person name="Zeng Q."/>
            <person name="O'Leary S."/>
            <person name="Yandava C."/>
            <person name="Alvarado L."/>
            <person name="Wirth D."/>
            <person name="Volkman S."/>
            <person name="Hartl D."/>
        </authorList>
    </citation>
    <scope>NUCLEOTIDE SEQUENCE [LARGE SCALE GENOMIC DNA]</scope>
</reference>
<proteinExistence type="predicted"/>
<feature type="non-terminal residue" evidence="1">
    <location>
        <position position="81"/>
    </location>
</feature>
<reference evidence="2" key="1">
    <citation type="submission" date="2006-09" db="EMBL/GenBank/DDBJ databases">
        <title>Annotation of Plasmodium falciparum Dd2.</title>
        <authorList>
            <consortium name="The Broad Institute Genome Sequencing Platform"/>
            <person name="Volkman S.K."/>
            <person name="Neafsey D.E."/>
            <person name="Dash A.P."/>
            <person name="Chitnis C.E."/>
            <person name="Hartl D.L."/>
            <person name="Young S.K."/>
            <person name="Zeng Q."/>
            <person name="Koehrsen M."/>
            <person name="Alvarado L."/>
            <person name="Berlin A."/>
            <person name="Borenstein D."/>
            <person name="Chapman S.B."/>
            <person name="Chen Z."/>
            <person name="Engels R."/>
            <person name="Freedman E."/>
            <person name="Gellesch M."/>
            <person name="Goldberg J."/>
            <person name="Griggs A."/>
            <person name="Gujja S."/>
            <person name="Heilman E.R."/>
            <person name="Heiman D.I."/>
            <person name="Howarth C."/>
            <person name="Jen D."/>
            <person name="Larson L."/>
            <person name="Mehta T."/>
            <person name="Neiman D."/>
            <person name="Park D."/>
            <person name="Pearson M."/>
            <person name="Roberts A."/>
            <person name="Saif S."/>
            <person name="Shea T."/>
            <person name="Shenoy N."/>
            <person name="Sisk P."/>
            <person name="Stolte C."/>
            <person name="Sykes S."/>
            <person name="Walk T."/>
            <person name="White J."/>
            <person name="Yandava C."/>
            <person name="Haas B."/>
            <person name="Henn M.R."/>
            <person name="Nusbaum C."/>
            <person name="Birren B."/>
        </authorList>
    </citation>
    <scope>NUCLEOTIDE SEQUENCE [LARGE SCALE GENOMIC DNA]</scope>
</reference>
<dbReference type="Proteomes" id="UP000054282">
    <property type="component" value="Unassembled WGS sequence"/>
</dbReference>
<accession>A0A0L7MB76</accession>
<dbReference type="AlphaFoldDB" id="A0A0L7MB76"/>
<evidence type="ECO:0000313" key="1">
    <source>
        <dbReference type="EMBL" id="KOB89820.1"/>
    </source>
</evidence>
<protein>
    <submittedName>
        <fullName evidence="1">Uncharacterized protein</fullName>
    </submittedName>
</protein>
<feature type="non-terminal residue" evidence="1">
    <location>
        <position position="1"/>
    </location>
</feature>
<gene>
    <name evidence="1" type="ORF">PFDG_05375</name>
</gene>
<organism evidence="1 2">
    <name type="scientific">Plasmodium falciparum (isolate Dd2)</name>
    <dbReference type="NCBI Taxonomy" id="57267"/>
    <lineage>
        <taxon>Eukaryota</taxon>
        <taxon>Sar</taxon>
        <taxon>Alveolata</taxon>
        <taxon>Apicomplexa</taxon>
        <taxon>Aconoidasida</taxon>
        <taxon>Haemosporida</taxon>
        <taxon>Plasmodiidae</taxon>
        <taxon>Plasmodium</taxon>
        <taxon>Plasmodium (Laverania)</taxon>
    </lineage>
</organism>
<dbReference type="EMBL" id="GG703440">
    <property type="protein sequence ID" value="KOB89820.1"/>
    <property type="molecule type" value="Genomic_DNA"/>
</dbReference>
<dbReference type="KEGG" id="pfd:PFDG_05375"/>
<name>A0A0L7MB76_PLAF4</name>
<evidence type="ECO:0000313" key="2">
    <source>
        <dbReference type="Proteomes" id="UP000054282"/>
    </source>
</evidence>